<keyword evidence="7 9" id="KW-0320">Glycogen biosynthesis</keyword>
<name>A0A1I1D9N6_9ACTN</name>
<dbReference type="FunFam" id="3.20.20.80:FF:000003">
    <property type="entry name" value="1,4-alpha-glucan branching enzyme GlgB"/>
    <property type="match status" value="1"/>
</dbReference>
<comment type="similarity">
    <text evidence="3 9">Belongs to the glycosyl hydrolase 13 family. GlgB subfamily.</text>
</comment>
<dbReference type="Pfam" id="PF02922">
    <property type="entry name" value="CBM_48"/>
    <property type="match status" value="1"/>
</dbReference>
<dbReference type="UniPathway" id="UPA00164"/>
<accession>A0A1I1D9N6</accession>
<dbReference type="InterPro" id="IPR044143">
    <property type="entry name" value="GlgB_N_E_set_prok"/>
</dbReference>
<dbReference type="InterPro" id="IPR054169">
    <property type="entry name" value="GlgB_N"/>
</dbReference>
<evidence type="ECO:0000256" key="3">
    <source>
        <dbReference type="ARBA" id="ARBA00009000"/>
    </source>
</evidence>
<dbReference type="CDD" id="cd02855">
    <property type="entry name" value="E_set_GBE_prok_N"/>
    <property type="match status" value="1"/>
</dbReference>
<dbReference type="OrthoDB" id="9800174at2"/>
<proteinExistence type="inferred from homology"/>
<gene>
    <name evidence="9" type="primary">glgB</name>
    <name evidence="12" type="ORF">SAMN04487968_101103</name>
</gene>
<dbReference type="RefSeq" id="WP_091118997.1">
    <property type="nucleotide sequence ID" value="NZ_FOLB01000001.1"/>
</dbReference>
<dbReference type="InterPro" id="IPR006047">
    <property type="entry name" value="GH13_cat_dom"/>
</dbReference>
<dbReference type="Pfam" id="PF02806">
    <property type="entry name" value="Alpha-amylase_C"/>
    <property type="match status" value="1"/>
</dbReference>
<comment type="function">
    <text evidence="9">Catalyzes the formation of the alpha-1,6-glucosidic linkages in glycogen by scission of a 1,4-alpha-linked oligosaccharide from growing alpha-1,4-glucan chains and the subsequent attachment of the oligosaccharide to the alpha-1,6 position.</text>
</comment>
<keyword evidence="6 9" id="KW-0808">Transferase</keyword>
<dbReference type="EMBL" id="FOLB01000001">
    <property type="protein sequence ID" value="SFB71514.1"/>
    <property type="molecule type" value="Genomic_DNA"/>
</dbReference>
<dbReference type="InterPro" id="IPR017853">
    <property type="entry name" value="GH"/>
</dbReference>
<dbReference type="InterPro" id="IPR006407">
    <property type="entry name" value="GlgB"/>
</dbReference>
<dbReference type="HAMAP" id="MF_00685">
    <property type="entry name" value="GlgB"/>
    <property type="match status" value="1"/>
</dbReference>
<evidence type="ECO:0000256" key="4">
    <source>
        <dbReference type="ARBA" id="ARBA00022600"/>
    </source>
</evidence>
<dbReference type="GO" id="GO:0005829">
    <property type="term" value="C:cytosol"/>
    <property type="evidence" value="ECO:0007669"/>
    <property type="project" value="TreeGrafter"/>
</dbReference>
<feature type="active site" description="Nucleophile" evidence="9 10">
    <location>
        <position position="419"/>
    </location>
</feature>
<evidence type="ECO:0000256" key="9">
    <source>
        <dbReference type="HAMAP-Rule" id="MF_00685"/>
    </source>
</evidence>
<evidence type="ECO:0000313" key="13">
    <source>
        <dbReference type="Proteomes" id="UP000198832"/>
    </source>
</evidence>
<comment type="subunit">
    <text evidence="9">Monomer.</text>
</comment>
<dbReference type="CDD" id="cd11322">
    <property type="entry name" value="AmyAc_Glg_BE"/>
    <property type="match status" value="1"/>
</dbReference>
<dbReference type="Gene3D" id="3.20.20.80">
    <property type="entry name" value="Glycosidases"/>
    <property type="match status" value="1"/>
</dbReference>
<dbReference type="InterPro" id="IPR013780">
    <property type="entry name" value="Glyco_hydro_b"/>
</dbReference>
<dbReference type="InterPro" id="IPR004193">
    <property type="entry name" value="Glyco_hydro_13_N"/>
</dbReference>
<dbReference type="PANTHER" id="PTHR43651:SF3">
    <property type="entry name" value="1,4-ALPHA-GLUCAN-BRANCHING ENZYME"/>
    <property type="match status" value="1"/>
</dbReference>
<evidence type="ECO:0000256" key="6">
    <source>
        <dbReference type="ARBA" id="ARBA00022679"/>
    </source>
</evidence>
<evidence type="ECO:0000256" key="7">
    <source>
        <dbReference type="ARBA" id="ARBA00023056"/>
    </source>
</evidence>
<dbReference type="Pfam" id="PF00128">
    <property type="entry name" value="Alpha-amylase"/>
    <property type="match status" value="1"/>
</dbReference>
<protein>
    <recommendedName>
        <fullName evidence="9">1,4-alpha-glucan branching enzyme GlgB</fullName>
        <ecNumber evidence="9">2.4.1.18</ecNumber>
    </recommendedName>
    <alternativeName>
        <fullName evidence="9">1,4-alpha-D-glucan:1,4-alpha-D-glucan 6-glucosyl-transferase</fullName>
    </alternativeName>
    <alternativeName>
        <fullName evidence="9">Alpha-(1-&gt;4)-glucan branching enzyme</fullName>
    </alternativeName>
    <alternativeName>
        <fullName evidence="9">Glycogen branching enzyme</fullName>
        <shortName evidence="9">BE</shortName>
    </alternativeName>
</protein>
<dbReference type="NCBIfam" id="TIGR01515">
    <property type="entry name" value="branching_enzym"/>
    <property type="match status" value="1"/>
</dbReference>
<dbReference type="PIRSF" id="PIRSF000463">
    <property type="entry name" value="GlgB"/>
    <property type="match status" value="1"/>
</dbReference>
<keyword evidence="4 9" id="KW-0321">Glycogen metabolism</keyword>
<dbReference type="SMART" id="SM00642">
    <property type="entry name" value="Aamy"/>
    <property type="match status" value="1"/>
</dbReference>
<dbReference type="STRING" id="574651.SAMN04487968_101103"/>
<dbReference type="SUPFAM" id="SSF51445">
    <property type="entry name" value="(Trans)glycosidases"/>
    <property type="match status" value="1"/>
</dbReference>
<dbReference type="EC" id="2.4.1.18" evidence="9"/>
<reference evidence="12 13" key="1">
    <citation type="submission" date="2016-10" db="EMBL/GenBank/DDBJ databases">
        <authorList>
            <person name="de Groot N.N."/>
        </authorList>
    </citation>
    <scope>NUCLEOTIDE SEQUENCE [LARGE SCALE GENOMIC DNA]</scope>
    <source>
        <strain evidence="12 13">CGMCC 1.7056</strain>
    </source>
</reference>
<keyword evidence="5 9" id="KW-0328">Glycosyltransferase</keyword>
<dbReference type="GO" id="GO:0005978">
    <property type="term" value="P:glycogen biosynthetic process"/>
    <property type="evidence" value="ECO:0007669"/>
    <property type="project" value="UniProtKB-UniRule"/>
</dbReference>
<dbReference type="InterPro" id="IPR006048">
    <property type="entry name" value="A-amylase/branching_C"/>
</dbReference>
<evidence type="ECO:0000259" key="11">
    <source>
        <dbReference type="SMART" id="SM00642"/>
    </source>
</evidence>
<evidence type="ECO:0000256" key="8">
    <source>
        <dbReference type="ARBA" id="ARBA00023277"/>
    </source>
</evidence>
<evidence type="ECO:0000256" key="10">
    <source>
        <dbReference type="PIRSR" id="PIRSR000463-1"/>
    </source>
</evidence>
<evidence type="ECO:0000313" key="12">
    <source>
        <dbReference type="EMBL" id="SFB71514.1"/>
    </source>
</evidence>
<dbReference type="PANTHER" id="PTHR43651">
    <property type="entry name" value="1,4-ALPHA-GLUCAN-BRANCHING ENZYME"/>
    <property type="match status" value="1"/>
</dbReference>
<dbReference type="Gene3D" id="2.60.40.1180">
    <property type="entry name" value="Golgi alpha-mannosidase II"/>
    <property type="match status" value="1"/>
</dbReference>
<dbReference type="SUPFAM" id="SSF51011">
    <property type="entry name" value="Glycosyl hydrolase domain"/>
    <property type="match status" value="1"/>
</dbReference>
<dbReference type="InterPro" id="IPR014756">
    <property type="entry name" value="Ig_E-set"/>
</dbReference>
<dbReference type="SUPFAM" id="SSF81296">
    <property type="entry name" value="E set domains"/>
    <property type="match status" value="2"/>
</dbReference>
<evidence type="ECO:0000256" key="2">
    <source>
        <dbReference type="ARBA" id="ARBA00004964"/>
    </source>
</evidence>
<dbReference type="NCBIfam" id="NF008967">
    <property type="entry name" value="PRK12313.1"/>
    <property type="match status" value="1"/>
</dbReference>
<dbReference type="Pfam" id="PF22019">
    <property type="entry name" value="GlgB_N"/>
    <property type="match status" value="1"/>
</dbReference>
<dbReference type="InterPro" id="IPR013783">
    <property type="entry name" value="Ig-like_fold"/>
</dbReference>
<sequence>MTESTPGPVIARPVDIHELGALVDGRHASPHSVLGPHPHDEGVTVRVLKPLAASVVVRYRDGEAWADAELTHEHEGVWVGVLPVTDVPDYRLVVAYQSDGGVHTIEVDDPYRFLPSVGEVDQHLIREGRHEQLWKVLGARVHRYESPGGPDVVGTSFAVWAPRAHGVRLEGDFNSWDGREHPMRQLGESGVWELFVPEVGSGTRYKFIILGADEHWREKADPMASWAEVPPHTSSTVFESGYTWQDDDWMEARRTQQPVTRPMSVYEVHLGSWRRDRTYAQLADELVGYVSDLGFTHVELMPVMQHPFGGSWGYHVTSYFAPDSRLGTPDDFRYLVDRLHQAGIGVILDWVPGHFATDEWALARFDGAPLYEHPDPRRGWHQEWGSHIFDFGRPEVRNFLYANAIYWLEEFHADGLRVDGVASMLYLDYARNEGEWVPNVHGGRENLEAVQFLQEMNATTYKRVPGIVTIAEESTSWPGVTRATDAGGLGFGFKWNMGWMHDTLDYLARDPVHRSWHHHDMTFALTYAWSENYVLPLSHDEVVHGKGSLLRKMPGDRWRQLANLRAYLAFMWAHPGKQLLFMGCEFGQESEWAESRELDWWLLDHPEHRGVHALVRDLNRTYQQTPALWEQDDSPAGFQWIDADDTEHNVYAFVRRAAAAESGAESAAEGGAESAEGAAGEQLVCISNFAAVPYDGYRVGLPSEGIWEEVVNTDADVYSGSGVGNLGTVTAVSGEHKGWPAYADLRVPPLGTLWLRRRP</sequence>
<evidence type="ECO:0000256" key="1">
    <source>
        <dbReference type="ARBA" id="ARBA00000826"/>
    </source>
</evidence>
<feature type="domain" description="Glycosyl hydrolase family 13 catalytic" evidence="11">
    <location>
        <begin position="267"/>
        <end position="620"/>
    </location>
</feature>
<dbReference type="NCBIfam" id="NF003811">
    <property type="entry name" value="PRK05402.1"/>
    <property type="match status" value="1"/>
</dbReference>
<dbReference type="InterPro" id="IPR037439">
    <property type="entry name" value="Branching_enzy"/>
</dbReference>
<comment type="pathway">
    <text evidence="2 9">Glycan biosynthesis; glycogen biosynthesis.</text>
</comment>
<dbReference type="GO" id="GO:0004553">
    <property type="term" value="F:hydrolase activity, hydrolyzing O-glycosyl compounds"/>
    <property type="evidence" value="ECO:0007669"/>
    <property type="project" value="InterPro"/>
</dbReference>
<dbReference type="AlphaFoldDB" id="A0A1I1D9N6"/>
<keyword evidence="13" id="KW-1185">Reference proteome</keyword>
<keyword evidence="8 9" id="KW-0119">Carbohydrate metabolism</keyword>
<dbReference type="Gene3D" id="2.60.40.10">
    <property type="entry name" value="Immunoglobulins"/>
    <property type="match status" value="2"/>
</dbReference>
<comment type="catalytic activity">
    <reaction evidence="1 9">
        <text>Transfers a segment of a (1-&gt;4)-alpha-D-glucan chain to a primary hydroxy group in a similar glucan chain.</text>
        <dbReference type="EC" id="2.4.1.18"/>
    </reaction>
</comment>
<dbReference type="Proteomes" id="UP000198832">
    <property type="component" value="Unassembled WGS sequence"/>
</dbReference>
<feature type="active site" description="Proton donor" evidence="9 10">
    <location>
        <position position="472"/>
    </location>
</feature>
<dbReference type="GO" id="GO:0043169">
    <property type="term" value="F:cation binding"/>
    <property type="evidence" value="ECO:0007669"/>
    <property type="project" value="InterPro"/>
</dbReference>
<organism evidence="12 13">
    <name type="scientific">Nocardioides terrae</name>
    <dbReference type="NCBI Taxonomy" id="574651"/>
    <lineage>
        <taxon>Bacteria</taxon>
        <taxon>Bacillati</taxon>
        <taxon>Actinomycetota</taxon>
        <taxon>Actinomycetes</taxon>
        <taxon>Propionibacteriales</taxon>
        <taxon>Nocardioidaceae</taxon>
        <taxon>Nocardioides</taxon>
    </lineage>
</organism>
<evidence type="ECO:0000256" key="5">
    <source>
        <dbReference type="ARBA" id="ARBA00022676"/>
    </source>
</evidence>
<dbReference type="GO" id="GO:0003844">
    <property type="term" value="F:1,4-alpha-glucan branching enzyme activity"/>
    <property type="evidence" value="ECO:0007669"/>
    <property type="project" value="UniProtKB-UniRule"/>
</dbReference>